<name>A0A7J5E3N3_NOCSI</name>
<organism evidence="1 2">
    <name type="scientific">Nocardioides simplex</name>
    <name type="common">Arthrobacter simplex</name>
    <dbReference type="NCBI Taxonomy" id="2045"/>
    <lineage>
        <taxon>Bacteria</taxon>
        <taxon>Bacillati</taxon>
        <taxon>Actinomycetota</taxon>
        <taxon>Actinomycetes</taxon>
        <taxon>Propionibacteriales</taxon>
        <taxon>Nocardioidaceae</taxon>
        <taxon>Pimelobacter</taxon>
    </lineage>
</organism>
<dbReference type="EMBL" id="WBVM01000001">
    <property type="protein sequence ID" value="KAB2812677.1"/>
    <property type="molecule type" value="Genomic_DNA"/>
</dbReference>
<proteinExistence type="predicted"/>
<dbReference type="AlphaFoldDB" id="A0A7J5E3N3"/>
<gene>
    <name evidence="1" type="ORF">F9L07_13100</name>
</gene>
<evidence type="ECO:0000313" key="1">
    <source>
        <dbReference type="EMBL" id="KAB2812677.1"/>
    </source>
</evidence>
<reference evidence="1 2" key="1">
    <citation type="submission" date="2019-09" db="EMBL/GenBank/DDBJ databases">
        <title>Pimelobacter sp. isolated from Paulinella.</title>
        <authorList>
            <person name="Jeong S.E."/>
        </authorList>
    </citation>
    <scope>NUCLEOTIDE SEQUENCE [LARGE SCALE GENOMIC DNA]</scope>
    <source>
        <strain evidence="1 2">Pch-N</strain>
    </source>
</reference>
<sequence length="283" mass="31509">MFEITAQLPLDLAADLPGLAFRFEDIGRLPIGTTPLGLPATAEEAQAEFARQGDLRLRQALLPLVTRRRLGRFDEALAIVQAAVPLAEAIVYPWYGDRGRILPYWHLQCGITAQVAGDLDAARRWFLSAWTHHARDPYGFVARATAGKLALVDAARGHHVSSTTWLERAREQSRRPDLWIDGFVESNLTATEAIHAGDRLDPQAEHRLGAMPHPTQRGEQWSVLLWIHVRHALTRGDASRASRVLDDALAAQRDEIARTGLADGLVRLLRAEIHLALGRRTRH</sequence>
<comment type="caution">
    <text evidence="1">The sequence shown here is derived from an EMBL/GenBank/DDBJ whole genome shotgun (WGS) entry which is preliminary data.</text>
</comment>
<dbReference type="SUPFAM" id="SSF48452">
    <property type="entry name" value="TPR-like"/>
    <property type="match status" value="1"/>
</dbReference>
<dbReference type="InterPro" id="IPR011990">
    <property type="entry name" value="TPR-like_helical_dom_sf"/>
</dbReference>
<dbReference type="Proteomes" id="UP000449906">
    <property type="component" value="Unassembled WGS sequence"/>
</dbReference>
<protein>
    <submittedName>
        <fullName evidence="1">Uncharacterized protein</fullName>
    </submittedName>
</protein>
<accession>A0A7J5E3N3</accession>
<evidence type="ECO:0000313" key="2">
    <source>
        <dbReference type="Proteomes" id="UP000449906"/>
    </source>
</evidence>
<dbReference type="Gene3D" id="1.25.40.10">
    <property type="entry name" value="Tetratricopeptide repeat domain"/>
    <property type="match status" value="1"/>
</dbReference>